<feature type="compositionally biased region" description="Polar residues" evidence="1">
    <location>
        <begin position="150"/>
        <end position="182"/>
    </location>
</feature>
<evidence type="ECO:0000313" key="2">
    <source>
        <dbReference type="EMBL" id="RMZ66313.1"/>
    </source>
</evidence>
<keyword evidence="3" id="KW-1185">Reference proteome</keyword>
<dbReference type="Proteomes" id="UP000265663">
    <property type="component" value="Unassembled WGS sequence"/>
</dbReference>
<evidence type="ECO:0000256" key="1">
    <source>
        <dbReference type="SAM" id="MobiDB-lite"/>
    </source>
</evidence>
<sequence>MDFLHMQTLPPTRDASSKRLLTQSAANGVGTPATAIHRTPVQVPSSDALFDQTPFGFGNLQYISDMMQFSGLDPMSAPPMPQSQLFCDPSNDAMQMDLDVPLGVDPFCPTPLHMEQSTNWEAFHLQETNSMQMPAFQSFQPSPVPSSFSNTHAAHGQNSRHNSFVTTFTSVGPDMTTSSGALLQQPGINPDSRQPYEIQLRDTQAKRERVRRARSQHSRSHANSSSGSAENAKPGLNRRNTYSMVEKVHSLVTEPRVAVPANLSTIPRRSSPLKRQSGGSMELIPEIRKPRIRLIIDMTGRARTETVAAEDDDVVEERQQRIRKLT</sequence>
<reference evidence="2 3" key="1">
    <citation type="journal article" date="2014" name="PLoS ONE">
        <title>De novo Genome Assembly of the Fungal Plant Pathogen Pyrenophora semeniperda.</title>
        <authorList>
            <person name="Soliai M.M."/>
            <person name="Meyer S.E."/>
            <person name="Udall J.A."/>
            <person name="Elzinga D.E."/>
            <person name="Hermansen R.A."/>
            <person name="Bodily P.M."/>
            <person name="Hart A.A."/>
            <person name="Coleman C.E."/>
        </authorList>
    </citation>
    <scope>NUCLEOTIDE SEQUENCE [LARGE SCALE GENOMIC DNA]</scope>
    <source>
        <strain evidence="2 3">CCB06</strain>
        <tissue evidence="2">Mycelium</tissue>
    </source>
</reference>
<feature type="compositionally biased region" description="Basic residues" evidence="1">
    <location>
        <begin position="208"/>
        <end position="220"/>
    </location>
</feature>
<dbReference type="OrthoDB" id="436852at2759"/>
<proteinExistence type="predicted"/>
<feature type="region of interest" description="Disordered" evidence="1">
    <location>
        <begin position="136"/>
        <end position="237"/>
    </location>
</feature>
<feature type="compositionally biased region" description="Low complexity" evidence="1">
    <location>
        <begin position="136"/>
        <end position="149"/>
    </location>
</feature>
<dbReference type="EMBL" id="KE747806">
    <property type="protein sequence ID" value="RMZ66313.1"/>
    <property type="molecule type" value="Genomic_DNA"/>
</dbReference>
<organism evidence="2 3">
    <name type="scientific">Pyrenophora seminiperda CCB06</name>
    <dbReference type="NCBI Taxonomy" id="1302712"/>
    <lineage>
        <taxon>Eukaryota</taxon>
        <taxon>Fungi</taxon>
        <taxon>Dikarya</taxon>
        <taxon>Ascomycota</taxon>
        <taxon>Pezizomycotina</taxon>
        <taxon>Dothideomycetes</taxon>
        <taxon>Pleosporomycetidae</taxon>
        <taxon>Pleosporales</taxon>
        <taxon>Pleosporineae</taxon>
        <taxon>Pleosporaceae</taxon>
        <taxon>Pyrenophora</taxon>
    </lineage>
</organism>
<feature type="compositionally biased region" description="Low complexity" evidence="1">
    <location>
        <begin position="221"/>
        <end position="232"/>
    </location>
</feature>
<evidence type="ECO:0000313" key="3">
    <source>
        <dbReference type="Proteomes" id="UP000265663"/>
    </source>
</evidence>
<gene>
    <name evidence="2" type="ORF">GMOD_00005414</name>
</gene>
<protein>
    <submittedName>
        <fullName evidence="2">PHD finger domain</fullName>
    </submittedName>
</protein>
<name>A0A3M7LVP8_9PLEO</name>
<dbReference type="AlphaFoldDB" id="A0A3M7LVP8"/>
<accession>A0A3M7LVP8</accession>